<evidence type="ECO:0000313" key="2">
    <source>
        <dbReference type="EMBL" id="AAM72539.1"/>
    </source>
</evidence>
<dbReference type="RefSeq" id="WP_010932978.1">
    <property type="nucleotide sequence ID" value="NC_002932.3"/>
</dbReference>
<dbReference type="AlphaFoldDB" id="Q8KCV1"/>
<reference evidence="2 3" key="1">
    <citation type="journal article" date="2002" name="Proc. Natl. Acad. Sci. U.S.A.">
        <title>The complete genome sequence of Chlorobium tepidum TLS, a photosynthetic, anaerobic, green-sulfur bacterium.</title>
        <authorList>
            <person name="Eisen J.A."/>
            <person name="Nelson K.E."/>
            <person name="Paulsen I.T."/>
            <person name="Heidelberg J.F."/>
            <person name="Wu M."/>
            <person name="Dodson R.J."/>
            <person name="Deboy R."/>
            <person name="Gwinn M.L."/>
            <person name="Nelson W.C."/>
            <person name="Haft D.H."/>
            <person name="Hickey E.K."/>
            <person name="Peterson J.D."/>
            <person name="Durkin A.S."/>
            <person name="Kolonay J.L."/>
            <person name="Yang F."/>
            <person name="Holt I."/>
            <person name="Umayam L.A."/>
            <person name="Mason T."/>
            <person name="Brenner M."/>
            <person name="Shea T.P."/>
            <person name="Parksey D."/>
            <person name="Nierman W.C."/>
            <person name="Feldblyum T.V."/>
            <person name="Hansen C.L."/>
            <person name="Craven M.B."/>
            <person name="Radune D."/>
            <person name="Vamathevan J."/>
            <person name="Khouri H."/>
            <person name="White O."/>
            <person name="Gruber T.M."/>
            <person name="Ketchum K.A."/>
            <person name="Venter J.C."/>
            <person name="Tettelin H."/>
            <person name="Bryant D.A."/>
            <person name="Fraser C.M."/>
        </authorList>
    </citation>
    <scope>NUCLEOTIDE SEQUENCE [LARGE SCALE GENOMIC DNA]</scope>
    <source>
        <strain evidence="3">ATCC 49652 / DSM 12025 / NBRC 103806 / TLS</strain>
    </source>
</reference>
<keyword evidence="1" id="KW-0732">Signal</keyword>
<evidence type="ECO:0000313" key="3">
    <source>
        <dbReference type="Proteomes" id="UP000001007"/>
    </source>
</evidence>
<dbReference type="Gene3D" id="1.20.120.1490">
    <property type="match status" value="1"/>
</dbReference>
<name>Q8KCV1_CHLTE</name>
<proteinExistence type="predicted"/>
<dbReference type="eggNOG" id="COG3678">
    <property type="taxonomic scope" value="Bacteria"/>
</dbReference>
<dbReference type="STRING" id="194439.CT1309"/>
<gene>
    <name evidence="2" type="ordered locus">CT1309</name>
</gene>
<dbReference type="EnsemblBacteria" id="AAM72539">
    <property type="protein sequence ID" value="AAM72539"/>
    <property type="gene ID" value="CT1309"/>
</dbReference>
<dbReference type="SMR" id="Q8KCV1"/>
<evidence type="ECO:0008006" key="4">
    <source>
        <dbReference type="Google" id="ProtNLM"/>
    </source>
</evidence>
<dbReference type="KEGG" id="cte:CT1309"/>
<dbReference type="Pfam" id="PF13801">
    <property type="entry name" value="Metal_resist"/>
    <property type="match status" value="1"/>
</dbReference>
<dbReference type="Proteomes" id="UP000001007">
    <property type="component" value="Chromosome"/>
</dbReference>
<dbReference type="HOGENOM" id="CLU_1560216_0_0_10"/>
<keyword evidence="3" id="KW-1185">Reference proteome</keyword>
<feature type="chain" id="PRO_5004312169" description="Periplasmic heavy metal sensor" evidence="1">
    <location>
        <begin position="24"/>
        <end position="171"/>
    </location>
</feature>
<accession>Q8KCV1</accession>
<organism evidence="2 3">
    <name type="scientific">Chlorobaculum tepidum (strain ATCC 49652 / DSM 12025 / NBRC 103806 / TLS)</name>
    <name type="common">Chlorobium tepidum</name>
    <dbReference type="NCBI Taxonomy" id="194439"/>
    <lineage>
        <taxon>Bacteria</taxon>
        <taxon>Pseudomonadati</taxon>
        <taxon>Chlorobiota</taxon>
        <taxon>Chlorobiia</taxon>
        <taxon>Chlorobiales</taxon>
        <taxon>Chlorobiaceae</taxon>
        <taxon>Chlorobaculum</taxon>
    </lineage>
</organism>
<protein>
    <recommendedName>
        <fullName evidence="4">Periplasmic heavy metal sensor</fullName>
    </recommendedName>
</protein>
<feature type="signal peptide" evidence="1">
    <location>
        <begin position="1"/>
        <end position="23"/>
    </location>
</feature>
<sequence length="171" mass="19251">MKKKLVMTALVAGLLGSAGTVFAASSNDQPAPCARPGISGPVDARGYGMGPEARFARQQDMRWQRMKQALGLSDSQEQKMMELRRGFYQESRPVRQSMRNLQRDLALESVKKSPDGRKIANLTQRIGQQSVRLAQLESRHLRELAKVLDARQIDRLLQMRDNFGGKRWGRG</sequence>
<dbReference type="InterPro" id="IPR025961">
    <property type="entry name" value="Metal_resist"/>
</dbReference>
<dbReference type="OrthoDB" id="597730at2"/>
<dbReference type="EMBL" id="AE006470">
    <property type="protein sequence ID" value="AAM72539.1"/>
    <property type="molecule type" value="Genomic_DNA"/>
</dbReference>
<evidence type="ECO:0000256" key="1">
    <source>
        <dbReference type="SAM" id="SignalP"/>
    </source>
</evidence>